<organism evidence="2 3">
    <name type="scientific">Volvox africanus</name>
    <dbReference type="NCBI Taxonomy" id="51714"/>
    <lineage>
        <taxon>Eukaryota</taxon>
        <taxon>Viridiplantae</taxon>
        <taxon>Chlorophyta</taxon>
        <taxon>core chlorophytes</taxon>
        <taxon>Chlorophyceae</taxon>
        <taxon>CS clade</taxon>
        <taxon>Chlamydomonadales</taxon>
        <taxon>Volvocaceae</taxon>
        <taxon>Volvox</taxon>
    </lineage>
</organism>
<dbReference type="Proteomes" id="UP000747399">
    <property type="component" value="Unassembled WGS sequence"/>
</dbReference>
<name>A0A8J4F2Q1_9CHLO</name>
<evidence type="ECO:0000313" key="3">
    <source>
        <dbReference type="Proteomes" id="UP000747399"/>
    </source>
</evidence>
<feature type="compositionally biased region" description="Polar residues" evidence="1">
    <location>
        <begin position="33"/>
        <end position="43"/>
    </location>
</feature>
<feature type="region of interest" description="Disordered" evidence="1">
    <location>
        <begin position="1"/>
        <end position="180"/>
    </location>
</feature>
<sequence length="210" mass="20554">QLRNQPEITSFERQEVSNPTSQPSGSAGEPALNQPTTTPSVNGDPTAAERAPVPSVPSRPGRGTSEGSTAVAPIAVVAAPTPADMSAPTQQNTSSPSRQAAGGAGPKSDPGPGAANPAARPSNGPDGGRSNNGNAETHTPPFVDTPAIAGPGVGSGSGSDPSSQSGRVGTSKDIVMQGGSAGSRASMAWTAIATVLMIAAGEHILVGGRH</sequence>
<feature type="compositionally biased region" description="Polar residues" evidence="1">
    <location>
        <begin position="87"/>
        <end position="98"/>
    </location>
</feature>
<feature type="compositionally biased region" description="Low complexity" evidence="1">
    <location>
        <begin position="110"/>
        <end position="124"/>
    </location>
</feature>
<reference evidence="2" key="1">
    <citation type="journal article" date="2021" name="Proc. Natl. Acad. Sci. U.S.A.">
        <title>Three genomes in the algal genus Volvox reveal the fate of a haploid sex-determining region after a transition to homothallism.</title>
        <authorList>
            <person name="Yamamoto K."/>
            <person name="Hamaji T."/>
            <person name="Kawai-Toyooka H."/>
            <person name="Matsuzaki R."/>
            <person name="Takahashi F."/>
            <person name="Nishimura Y."/>
            <person name="Kawachi M."/>
            <person name="Noguchi H."/>
            <person name="Minakuchi Y."/>
            <person name="Umen J.G."/>
            <person name="Toyoda A."/>
            <person name="Nozaki H."/>
        </authorList>
    </citation>
    <scope>NUCLEOTIDE SEQUENCE</scope>
    <source>
        <strain evidence="2">NIES-3780</strain>
    </source>
</reference>
<proteinExistence type="predicted"/>
<gene>
    <name evidence="2" type="ORF">Vafri_10824</name>
</gene>
<feature type="non-terminal residue" evidence="2">
    <location>
        <position position="210"/>
    </location>
</feature>
<evidence type="ECO:0000313" key="2">
    <source>
        <dbReference type="EMBL" id="GIL55238.1"/>
    </source>
</evidence>
<evidence type="ECO:0000256" key="1">
    <source>
        <dbReference type="SAM" id="MobiDB-lite"/>
    </source>
</evidence>
<comment type="caution">
    <text evidence="2">The sequence shown here is derived from an EMBL/GenBank/DDBJ whole genome shotgun (WGS) entry which is preliminary data.</text>
</comment>
<feature type="compositionally biased region" description="Low complexity" evidence="1">
    <location>
        <begin position="69"/>
        <end position="83"/>
    </location>
</feature>
<protein>
    <submittedName>
        <fullName evidence="2">Uncharacterized protein</fullName>
    </submittedName>
</protein>
<keyword evidence="3" id="KW-1185">Reference proteome</keyword>
<accession>A0A8J4F2Q1</accession>
<dbReference type="EMBL" id="BNCO01000020">
    <property type="protein sequence ID" value="GIL55238.1"/>
    <property type="molecule type" value="Genomic_DNA"/>
</dbReference>
<dbReference type="AlphaFoldDB" id="A0A8J4F2Q1"/>
<feature type="compositionally biased region" description="Polar residues" evidence="1">
    <location>
        <begin position="16"/>
        <end position="25"/>
    </location>
</feature>